<dbReference type="Pfam" id="PF00319">
    <property type="entry name" value="SRF-TF"/>
    <property type="match status" value="1"/>
</dbReference>
<keyword evidence="2" id="KW-0805">Transcription regulation</keyword>
<accession>A0AAN8YXI0</accession>
<reference evidence="7 8" key="1">
    <citation type="submission" date="2023-12" db="EMBL/GenBank/DDBJ databases">
        <title>A high-quality genome assembly for Dillenia turbinata (Dilleniales).</title>
        <authorList>
            <person name="Chanderbali A."/>
        </authorList>
    </citation>
    <scope>NUCLEOTIDE SEQUENCE [LARGE SCALE GENOMIC DNA]</scope>
    <source>
        <strain evidence="7">LSX21</strain>
        <tissue evidence="7">Leaf</tissue>
    </source>
</reference>
<dbReference type="PROSITE" id="PS50066">
    <property type="entry name" value="MADS_BOX_2"/>
    <property type="match status" value="1"/>
</dbReference>
<dbReference type="GO" id="GO:0046983">
    <property type="term" value="F:protein dimerization activity"/>
    <property type="evidence" value="ECO:0007669"/>
    <property type="project" value="InterPro"/>
</dbReference>
<dbReference type="InterPro" id="IPR036879">
    <property type="entry name" value="TF_MADSbox_sf"/>
</dbReference>
<dbReference type="GO" id="GO:0005634">
    <property type="term" value="C:nucleus"/>
    <property type="evidence" value="ECO:0007669"/>
    <property type="project" value="UniProtKB-SubCell"/>
</dbReference>
<sequence length="327" mass="38061">MGRGKLRMELINKEKVRYTTFQKRKKGLMKKAQEFCILCDVDACMIIYGPKIDGHPVEPEIWPNDLHKVRSIINNYHEKSKEERRKRATNLSAYFETRKKRIEEEISRLKRQNAEAKYPPWDNRISNLSYNELKRLSSGLKNKFEEVKKLIEMKRNQCLAEMVATPLALTEASHSLTQSNQDTPPVYFNRQQQHQPWPQQPPPISISPFYQPDMPFSLMLNWTDMVSNDGDFPPYFMANSSTSTHPPYNPMKASYGYYNQGPTSMDFGNYPQNFYNPMPLSMVQPPMVMPVRVLKPPPSFSSQLTCGPSQVDNFDLSEYHVKKMAPY</sequence>
<dbReference type="PANTHER" id="PTHR11945:SF176">
    <property type="entry name" value="MADS-BOX TRANSCRIPTION FACTOR FAMILY PROTEIN"/>
    <property type="match status" value="1"/>
</dbReference>
<dbReference type="Proteomes" id="UP001370490">
    <property type="component" value="Unassembled WGS sequence"/>
</dbReference>
<keyword evidence="5" id="KW-0539">Nucleus</keyword>
<dbReference type="GO" id="GO:0000978">
    <property type="term" value="F:RNA polymerase II cis-regulatory region sequence-specific DNA binding"/>
    <property type="evidence" value="ECO:0007669"/>
    <property type="project" value="TreeGrafter"/>
</dbReference>
<evidence type="ECO:0000259" key="6">
    <source>
        <dbReference type="PROSITE" id="PS50066"/>
    </source>
</evidence>
<organism evidence="7 8">
    <name type="scientific">Dillenia turbinata</name>
    <dbReference type="NCBI Taxonomy" id="194707"/>
    <lineage>
        <taxon>Eukaryota</taxon>
        <taxon>Viridiplantae</taxon>
        <taxon>Streptophyta</taxon>
        <taxon>Embryophyta</taxon>
        <taxon>Tracheophyta</taxon>
        <taxon>Spermatophyta</taxon>
        <taxon>Magnoliopsida</taxon>
        <taxon>eudicotyledons</taxon>
        <taxon>Gunneridae</taxon>
        <taxon>Pentapetalae</taxon>
        <taxon>Dilleniales</taxon>
        <taxon>Dilleniaceae</taxon>
        <taxon>Dillenia</taxon>
    </lineage>
</organism>
<dbReference type="InterPro" id="IPR002100">
    <property type="entry name" value="TF_MADSbox"/>
</dbReference>
<evidence type="ECO:0000256" key="1">
    <source>
        <dbReference type="ARBA" id="ARBA00004123"/>
    </source>
</evidence>
<evidence type="ECO:0000256" key="2">
    <source>
        <dbReference type="ARBA" id="ARBA00023015"/>
    </source>
</evidence>
<dbReference type="PANTHER" id="PTHR11945">
    <property type="entry name" value="MADS BOX PROTEIN"/>
    <property type="match status" value="1"/>
</dbReference>
<keyword evidence="4" id="KW-0804">Transcription</keyword>
<dbReference type="PRINTS" id="PR00404">
    <property type="entry name" value="MADSDOMAIN"/>
</dbReference>
<dbReference type="EMBL" id="JBAMMX010000024">
    <property type="protein sequence ID" value="KAK6916741.1"/>
    <property type="molecule type" value="Genomic_DNA"/>
</dbReference>
<gene>
    <name evidence="7" type="ORF">RJ641_019602</name>
</gene>
<dbReference type="GO" id="GO:0000981">
    <property type="term" value="F:DNA-binding transcription factor activity, RNA polymerase II-specific"/>
    <property type="evidence" value="ECO:0007669"/>
    <property type="project" value="InterPro"/>
</dbReference>
<evidence type="ECO:0000256" key="3">
    <source>
        <dbReference type="ARBA" id="ARBA00023125"/>
    </source>
</evidence>
<keyword evidence="3" id="KW-0238">DNA-binding</keyword>
<evidence type="ECO:0000256" key="5">
    <source>
        <dbReference type="ARBA" id="ARBA00023242"/>
    </source>
</evidence>
<protein>
    <submittedName>
        <fullName evidence="7">Transcription factor, MADS-box</fullName>
    </submittedName>
</protein>
<dbReference type="CDD" id="cd00266">
    <property type="entry name" value="MADS_SRF_like"/>
    <property type="match status" value="1"/>
</dbReference>
<dbReference type="AlphaFoldDB" id="A0AAN8YXI0"/>
<proteinExistence type="predicted"/>
<dbReference type="SUPFAM" id="SSF55455">
    <property type="entry name" value="SRF-like"/>
    <property type="match status" value="1"/>
</dbReference>
<dbReference type="InterPro" id="IPR033897">
    <property type="entry name" value="SRF-like_MADS-box"/>
</dbReference>
<keyword evidence="8" id="KW-1185">Reference proteome</keyword>
<evidence type="ECO:0000313" key="7">
    <source>
        <dbReference type="EMBL" id="KAK6916741.1"/>
    </source>
</evidence>
<name>A0AAN8YXI0_9MAGN</name>
<evidence type="ECO:0000256" key="4">
    <source>
        <dbReference type="ARBA" id="ARBA00023163"/>
    </source>
</evidence>
<comment type="subcellular location">
    <subcellularLocation>
        <location evidence="1">Nucleus</location>
    </subcellularLocation>
</comment>
<dbReference type="Gene3D" id="3.40.1810.10">
    <property type="entry name" value="Transcription factor, MADS-box"/>
    <property type="match status" value="1"/>
</dbReference>
<dbReference type="SMART" id="SM00432">
    <property type="entry name" value="MADS"/>
    <property type="match status" value="1"/>
</dbReference>
<comment type="caution">
    <text evidence="7">The sequence shown here is derived from an EMBL/GenBank/DDBJ whole genome shotgun (WGS) entry which is preliminary data.</text>
</comment>
<evidence type="ECO:0000313" key="8">
    <source>
        <dbReference type="Proteomes" id="UP001370490"/>
    </source>
</evidence>
<feature type="domain" description="MADS-box" evidence="6">
    <location>
        <begin position="1"/>
        <end position="51"/>
    </location>
</feature>
<dbReference type="GO" id="GO:0045944">
    <property type="term" value="P:positive regulation of transcription by RNA polymerase II"/>
    <property type="evidence" value="ECO:0007669"/>
    <property type="project" value="InterPro"/>
</dbReference>